<dbReference type="EMBL" id="UEYP01000015">
    <property type="protein sequence ID" value="SSC64948.1"/>
    <property type="molecule type" value="Genomic_DNA"/>
</dbReference>
<gene>
    <name evidence="2" type="ORF">RHIZ70_656</name>
</gene>
<feature type="domain" description="DUF1883" evidence="1">
    <location>
        <begin position="6"/>
        <end position="94"/>
    </location>
</feature>
<name>A0A376AB27_9HYPH</name>
<evidence type="ECO:0000313" key="3">
    <source>
        <dbReference type="Proteomes" id="UP000254764"/>
    </source>
</evidence>
<dbReference type="SUPFAM" id="SSF141099">
    <property type="entry name" value="Atu1913-like"/>
    <property type="match status" value="1"/>
</dbReference>
<dbReference type="Pfam" id="PF08980">
    <property type="entry name" value="DUF1883"/>
    <property type="match status" value="1"/>
</dbReference>
<keyword evidence="3" id="KW-1185">Reference proteome</keyword>
<dbReference type="Gene3D" id="4.10.1210.10">
    <property type="entry name" value="Atu1913-like"/>
    <property type="match status" value="1"/>
</dbReference>
<dbReference type="STRING" id="1336235.GCA_000518785_00999"/>
<dbReference type="AlphaFoldDB" id="A0A376AB27"/>
<evidence type="ECO:0000259" key="1">
    <source>
        <dbReference type="Pfam" id="PF08980"/>
    </source>
</evidence>
<dbReference type="InterPro" id="IPR036488">
    <property type="entry name" value="DUF1883-like_sf"/>
</dbReference>
<dbReference type="OrthoDB" id="370892at2"/>
<dbReference type="RefSeq" id="WP_115672091.1">
    <property type="nucleotide sequence ID" value="NZ_UEYP01000015.1"/>
</dbReference>
<evidence type="ECO:0000313" key="2">
    <source>
        <dbReference type="EMBL" id="SSC64948.1"/>
    </source>
</evidence>
<protein>
    <recommendedName>
        <fullName evidence="1">DUF1883 domain-containing protein</fullName>
    </recommendedName>
</protein>
<dbReference type="Proteomes" id="UP000254764">
    <property type="component" value="Unassembled WGS sequence"/>
</dbReference>
<accession>A0A376AB27</accession>
<reference evidence="3" key="1">
    <citation type="submission" date="2018-07" db="EMBL/GenBank/DDBJ databases">
        <authorList>
            <person name="Peiro R."/>
            <person name="Begona"/>
            <person name="Cbmso G."/>
            <person name="Lopez M."/>
            <person name="Gonzalez S."/>
        </authorList>
    </citation>
    <scope>NUCLEOTIDE SEQUENCE [LARGE SCALE GENOMIC DNA]</scope>
</reference>
<sequence length="103" mass="11298">MAKPTFRFTHYDLKEQRAGAIIEVTLSAVNNVRLMTPGNFQRFKEALDFKYVGGVAKKSPIRLAIPESGHWHLIVDMEGHHGLADSAVKMIAAPATARAPKAS</sequence>
<organism evidence="2 3">
    <name type="scientific">Ciceribacter selenitireducens ATCC BAA-1503</name>
    <dbReference type="NCBI Taxonomy" id="1336235"/>
    <lineage>
        <taxon>Bacteria</taxon>
        <taxon>Pseudomonadati</taxon>
        <taxon>Pseudomonadota</taxon>
        <taxon>Alphaproteobacteria</taxon>
        <taxon>Hyphomicrobiales</taxon>
        <taxon>Rhizobiaceae</taxon>
        <taxon>Ciceribacter</taxon>
    </lineage>
</organism>
<dbReference type="InterPro" id="IPR015073">
    <property type="entry name" value="DUF1883"/>
</dbReference>
<proteinExistence type="predicted"/>